<protein>
    <recommendedName>
        <fullName evidence="1">Replication protein A 70 kDa DNA-binding subunit B/D first OB fold domain-containing protein</fullName>
    </recommendedName>
</protein>
<sequence length="374" mass="42617">MSRKENLISELHPRKGTWKIAVCITDMWDVKKHNGRQAIDMVLIDQMGVKIGATLWQELFPEFQPKLTLGCSYLIQNIKVVENQSEYKVSPIPYLLYFVKTTSVKEVERLEIPANVHVITEIADIIFGIALRHTLVDFVGVVAEVIERKIVNPAYRVTVKLRDNREPLVLMLTLAKIKDAKEEGSGSQSQYTSNSQRGDRDKFLHNAQMASLGDISRLREDYFCLTVATVDEILIDTPWSYDSCPNCTTTFDPLKIVGACRSCQNQVSHTVPMYKLVVKMEHNGEKANFHFWDATCIKMFGKTAEECRQELIAGGDEIKVFPECVDDLVGKTLALRFKYRVNMRQSSVMDVSQEEHHIQTLTFKIVLQVIVNLS</sequence>
<dbReference type="SUPFAM" id="SSF50249">
    <property type="entry name" value="Nucleic acid-binding proteins"/>
    <property type="match status" value="2"/>
</dbReference>
<accession>A0A0B2Q4X1</accession>
<dbReference type="AlphaFoldDB" id="A0A0B2Q4X1"/>
<organism evidence="2">
    <name type="scientific">Glycine soja</name>
    <name type="common">Wild soybean</name>
    <dbReference type="NCBI Taxonomy" id="3848"/>
    <lineage>
        <taxon>Eukaryota</taxon>
        <taxon>Viridiplantae</taxon>
        <taxon>Streptophyta</taxon>
        <taxon>Embryophyta</taxon>
        <taxon>Tracheophyta</taxon>
        <taxon>Spermatophyta</taxon>
        <taxon>Magnoliopsida</taxon>
        <taxon>eudicotyledons</taxon>
        <taxon>Gunneridae</taxon>
        <taxon>Pentapetalae</taxon>
        <taxon>rosids</taxon>
        <taxon>fabids</taxon>
        <taxon>Fabales</taxon>
        <taxon>Fabaceae</taxon>
        <taxon>Papilionoideae</taxon>
        <taxon>50 kb inversion clade</taxon>
        <taxon>NPAAA clade</taxon>
        <taxon>indigoferoid/millettioid clade</taxon>
        <taxon>Phaseoleae</taxon>
        <taxon>Glycine</taxon>
        <taxon>Glycine subgen. Soja</taxon>
    </lineage>
</organism>
<dbReference type="Pfam" id="PF02721">
    <property type="entry name" value="DUF223"/>
    <property type="match status" value="1"/>
</dbReference>
<evidence type="ECO:0000313" key="2">
    <source>
        <dbReference type="EMBL" id="KHN16290.1"/>
    </source>
</evidence>
<dbReference type="CDD" id="cd04480">
    <property type="entry name" value="RPA1_DBD_A_like"/>
    <property type="match status" value="1"/>
</dbReference>
<dbReference type="PANTHER" id="PTHR47165">
    <property type="entry name" value="OS03G0429900 PROTEIN"/>
    <property type="match status" value="1"/>
</dbReference>
<dbReference type="InterPro" id="IPR003871">
    <property type="entry name" value="RFA1B/D_OB_1st"/>
</dbReference>
<proteinExistence type="predicted"/>
<gene>
    <name evidence="2" type="ORF">glysoja_030265</name>
</gene>
<dbReference type="InterPro" id="IPR012340">
    <property type="entry name" value="NA-bd_OB-fold"/>
</dbReference>
<evidence type="ECO:0000259" key="1">
    <source>
        <dbReference type="Pfam" id="PF02721"/>
    </source>
</evidence>
<dbReference type="EMBL" id="KN660575">
    <property type="protein sequence ID" value="KHN16290.1"/>
    <property type="molecule type" value="Genomic_DNA"/>
</dbReference>
<reference evidence="2" key="1">
    <citation type="submission" date="2014-07" db="EMBL/GenBank/DDBJ databases">
        <title>Identification of a novel salt tolerance gene in wild soybean by whole-genome sequencing.</title>
        <authorList>
            <person name="Lam H.-M."/>
            <person name="Qi X."/>
            <person name="Li M.-W."/>
            <person name="Liu X."/>
            <person name="Xie M."/>
            <person name="Ni M."/>
            <person name="Xu X."/>
        </authorList>
    </citation>
    <scope>NUCLEOTIDE SEQUENCE [LARGE SCALE GENOMIC DNA]</scope>
    <source>
        <tissue evidence="2">Root</tissue>
    </source>
</reference>
<dbReference type="Gene3D" id="2.40.50.140">
    <property type="entry name" value="Nucleic acid-binding proteins"/>
    <property type="match status" value="2"/>
</dbReference>
<name>A0A0B2Q4X1_GLYSO</name>
<feature type="domain" description="Replication protein A 70 kDa DNA-binding subunit B/D first OB fold" evidence="1">
    <location>
        <begin position="6"/>
        <end position="106"/>
    </location>
</feature>
<dbReference type="Proteomes" id="UP000053555">
    <property type="component" value="Unassembled WGS sequence"/>
</dbReference>
<dbReference type="PANTHER" id="PTHR47165:SF4">
    <property type="entry name" value="OS03G0429900 PROTEIN"/>
    <property type="match status" value="1"/>
</dbReference>